<dbReference type="OrthoDB" id="6006887at2"/>
<dbReference type="EMBL" id="FUZV01000001">
    <property type="protein sequence ID" value="SKC40721.1"/>
    <property type="molecule type" value="Genomic_DNA"/>
</dbReference>
<organism evidence="1 2">
    <name type="scientific">Pseudoxanthomonas indica</name>
    <dbReference type="NCBI Taxonomy" id="428993"/>
    <lineage>
        <taxon>Bacteria</taxon>
        <taxon>Pseudomonadati</taxon>
        <taxon>Pseudomonadota</taxon>
        <taxon>Gammaproteobacteria</taxon>
        <taxon>Lysobacterales</taxon>
        <taxon>Lysobacteraceae</taxon>
        <taxon>Pseudoxanthomonas</taxon>
    </lineage>
</organism>
<dbReference type="AlphaFoldDB" id="A0A1T5INI2"/>
<dbReference type="RefSeq" id="WP_079722554.1">
    <property type="nucleotide sequence ID" value="NZ_FUZV01000001.1"/>
</dbReference>
<dbReference type="STRING" id="428993.SAMN06296058_0108"/>
<name>A0A1T5INI2_9GAMM</name>
<evidence type="ECO:0000313" key="2">
    <source>
        <dbReference type="Proteomes" id="UP000190341"/>
    </source>
</evidence>
<evidence type="ECO:0000313" key="1">
    <source>
        <dbReference type="EMBL" id="SKC40721.1"/>
    </source>
</evidence>
<keyword evidence="2" id="KW-1185">Reference proteome</keyword>
<reference evidence="1 2" key="1">
    <citation type="submission" date="2017-02" db="EMBL/GenBank/DDBJ databases">
        <authorList>
            <person name="Peterson S.W."/>
        </authorList>
    </citation>
    <scope>NUCLEOTIDE SEQUENCE [LARGE SCALE GENOMIC DNA]</scope>
    <source>
        <strain evidence="1 2">P15</strain>
    </source>
</reference>
<accession>A0A1T5INI2</accession>
<dbReference type="Proteomes" id="UP000190341">
    <property type="component" value="Unassembled WGS sequence"/>
</dbReference>
<gene>
    <name evidence="1" type="ORF">SAMN06296058_0108</name>
</gene>
<sequence>MNPKLLNTLSGLAASGALLTLGLLCVDPQARLQPSAKDGSPLAGIESTIDTSAEVAEAQPRRRARATLSMPYFSFAQSLRPRG</sequence>
<proteinExistence type="predicted"/>
<protein>
    <submittedName>
        <fullName evidence="1">Uncharacterized protein</fullName>
    </submittedName>
</protein>